<reference evidence="1 2" key="1">
    <citation type="journal article" date="1995" name="DNA Res.">
        <title>Sequence analysis of the genome of the unicellular cyanobacterium Synechocystis sp. strain PCC6803. I. Sequence features in the 1 Mb region from map positions 64% to 92% of the genome.</title>
        <authorList>
            <person name="Kaneko T."/>
            <person name="Tanaka A."/>
            <person name="Sato S."/>
            <person name="Kotani H."/>
            <person name="Sazuka T."/>
            <person name="Miyajima N."/>
            <person name="Sugiura M."/>
            <person name="Tabata S."/>
        </authorList>
    </citation>
    <scope>NUCLEOTIDE SEQUENCE [LARGE SCALE GENOMIC DNA]</scope>
    <source>
        <strain evidence="2">ATCC 27184 / PCC 6803 / Kazusa</strain>
    </source>
</reference>
<dbReference type="PhylomeDB" id="Q55386"/>
<dbReference type="PANTHER" id="PTHR33926:SF4">
    <property type="entry name" value="PROTEIN TIC 22, CHLOROPLASTIC"/>
    <property type="match status" value="1"/>
</dbReference>
<proteinExistence type="predicted"/>
<dbReference type="AlphaFoldDB" id="Q55386"/>
<dbReference type="eggNOG" id="ENOG502Z8C3">
    <property type="taxonomic scope" value="Bacteria"/>
</dbReference>
<dbReference type="InParanoid" id="Q55386"/>
<protein>
    <submittedName>
        <fullName evidence="1">Slr0924 protein</fullName>
    </submittedName>
</protein>
<keyword evidence="2" id="KW-1185">Reference proteome</keyword>
<dbReference type="EMBL" id="BA000022">
    <property type="protein sequence ID" value="BAA10475.1"/>
    <property type="molecule type" value="Genomic_DNA"/>
</dbReference>
<sequence length="286" mass="31336">MPWLQTFSFRRSPFSLARRHLKNKIFVKIKSIFLLSLLFEATATMKSLLRIGATLGLIGTTAIGTWLGTTLQALALPTEEVVKILQGVPVFTIVDAQGAPLVAVGNDNEKVTGVFISQQEANGFLQELKKQKPDVGSQVSVQPVSLGEVVKIAQANANQTDPLGFAYVPIPAQVQAAQQMPNSEYQGGVPLFVARGGEDQGYLTIQQENEQIIPFFLEASQIQQMVERFKQEQPAMADSIVIDVIAMENVISTLQTSDDAMLKQIRIVPTQEAIQFIRSLSAQQPK</sequence>
<dbReference type="NCBIfam" id="TIGR00995">
    <property type="entry name" value="3a0901s06TIC22"/>
    <property type="match status" value="1"/>
</dbReference>
<dbReference type="IntAct" id="Q55386">
    <property type="interactions" value="2"/>
</dbReference>
<dbReference type="PANTHER" id="PTHR33926">
    <property type="entry name" value="PROTEIN TIC 22, CHLOROPLASTIC"/>
    <property type="match status" value="1"/>
</dbReference>
<reference evidence="1 2" key="2">
    <citation type="journal article" date="1996" name="DNA Res.">
        <title>Sequence analysis of the genome of the unicellular cyanobacterium Synechocystis sp. strain PCC6803. II. Sequence determination of the entire genome and assignment of potential protein-coding regions.</title>
        <authorList>
            <person name="Kaneko T."/>
            <person name="Sato S."/>
            <person name="Kotani H."/>
            <person name="Tanaka A."/>
            <person name="Asamizu E."/>
            <person name="Nakamura Y."/>
            <person name="Miyajima N."/>
            <person name="Hirosawa M."/>
            <person name="Sugiura M."/>
            <person name="Sasamoto S."/>
            <person name="Kimura T."/>
            <person name="Hosouchi T."/>
            <person name="Matsuno A."/>
            <person name="Muraki A."/>
            <person name="Nakazaki N."/>
            <person name="Naruo K."/>
            <person name="Okumura S."/>
            <person name="Shimpo S."/>
            <person name="Takeuchi C."/>
            <person name="Wada T."/>
            <person name="Watanabe A."/>
            <person name="Yamada M."/>
            <person name="Yasuda M."/>
            <person name="Tabata S."/>
        </authorList>
    </citation>
    <scope>NUCLEOTIDE SEQUENCE [LARGE SCALE GENOMIC DNA]</scope>
    <source>
        <strain evidence="2">ATCC 27184 / PCC 6803 / Kazusa</strain>
    </source>
</reference>
<gene>
    <name evidence="1" type="ordered locus">slr0924</name>
</gene>
<dbReference type="Gene3D" id="3.40.1350.100">
    <property type="match status" value="2"/>
</dbReference>
<dbReference type="GO" id="GO:0015031">
    <property type="term" value="P:protein transport"/>
    <property type="evidence" value="ECO:0007669"/>
    <property type="project" value="InterPro"/>
</dbReference>
<dbReference type="Proteomes" id="UP000001425">
    <property type="component" value="Chromosome"/>
</dbReference>
<name>Q55386_SYNY3</name>
<dbReference type="InterPro" id="IPR007378">
    <property type="entry name" value="Tic22-like"/>
</dbReference>
<dbReference type="PaxDb" id="1148-1001234"/>
<dbReference type="GO" id="GO:0030288">
    <property type="term" value="C:outer membrane-bounded periplasmic space"/>
    <property type="evidence" value="ECO:0007005"/>
    <property type="project" value="UniProtKB"/>
</dbReference>
<evidence type="ECO:0000313" key="1">
    <source>
        <dbReference type="EMBL" id="BAA10475.1"/>
    </source>
</evidence>
<dbReference type="SMR" id="Q55386"/>
<dbReference type="EnsemblBacteria" id="BAA10475">
    <property type="protein sequence ID" value="BAA10475"/>
    <property type="gene ID" value="BAA10475"/>
</dbReference>
<accession>Q55386</accession>
<dbReference type="FunFam" id="3.40.1350.100:FF:000007">
    <property type="entry name" value="Protein TIC 22-like, chloroplastic"/>
    <property type="match status" value="1"/>
</dbReference>
<dbReference type="STRING" id="1148.gene:10499978"/>
<evidence type="ECO:0000313" key="2">
    <source>
        <dbReference type="Proteomes" id="UP000001425"/>
    </source>
</evidence>
<dbReference type="KEGG" id="syn:slr0924"/>
<organism evidence="1 2">
    <name type="scientific">Synechocystis sp. (strain ATCC 27184 / PCC 6803 / Kazusa)</name>
    <dbReference type="NCBI Taxonomy" id="1111708"/>
    <lineage>
        <taxon>Bacteria</taxon>
        <taxon>Bacillati</taxon>
        <taxon>Cyanobacteriota</taxon>
        <taxon>Cyanophyceae</taxon>
        <taxon>Synechococcales</taxon>
        <taxon>Merismopediaceae</taxon>
        <taxon>Synechocystis</taxon>
    </lineage>
</organism>
<dbReference type="Pfam" id="PF04278">
    <property type="entry name" value="Tic22"/>
    <property type="match status" value="1"/>
</dbReference>
<dbReference type="InterPro" id="IPR005692">
    <property type="entry name" value="Tic22"/>
</dbReference>
<dbReference type="PIR" id="S75740">
    <property type="entry name" value="S75740"/>
</dbReference>